<evidence type="ECO:0000256" key="9">
    <source>
        <dbReference type="PIRSR" id="PIRSR000485-1"/>
    </source>
</evidence>
<keyword evidence="4 7" id="KW-0808">Transferase</keyword>
<dbReference type="PIRSF" id="PIRSF000485">
    <property type="entry name" value="Amd_phspho_trans"/>
    <property type="match status" value="1"/>
</dbReference>
<dbReference type="Pfam" id="PF13522">
    <property type="entry name" value="GATase_6"/>
    <property type="match status" value="1"/>
</dbReference>
<gene>
    <name evidence="7" type="primary">purF</name>
    <name evidence="12" type="ORF">HRUBRA_02639</name>
</gene>
<evidence type="ECO:0000256" key="1">
    <source>
        <dbReference type="ARBA" id="ARBA00005209"/>
    </source>
</evidence>
<accession>A0A095VNV3</accession>
<dbReference type="PATRIC" id="fig|1265313.6.peg.2602"/>
<dbReference type="InterPro" id="IPR017932">
    <property type="entry name" value="GATase_2_dom"/>
</dbReference>
<comment type="catalytic activity">
    <reaction evidence="7 8">
        <text>5-phospho-beta-D-ribosylamine + L-glutamate + diphosphate = 5-phospho-alpha-D-ribose 1-diphosphate + L-glutamine + H2O</text>
        <dbReference type="Rhea" id="RHEA:14905"/>
        <dbReference type="ChEBI" id="CHEBI:15377"/>
        <dbReference type="ChEBI" id="CHEBI:29985"/>
        <dbReference type="ChEBI" id="CHEBI:33019"/>
        <dbReference type="ChEBI" id="CHEBI:58017"/>
        <dbReference type="ChEBI" id="CHEBI:58359"/>
        <dbReference type="ChEBI" id="CHEBI:58681"/>
        <dbReference type="EC" id="2.4.2.14"/>
    </reaction>
</comment>
<dbReference type="SUPFAM" id="SSF56235">
    <property type="entry name" value="N-terminal nucleophile aminohydrolases (Ntn hydrolases)"/>
    <property type="match status" value="1"/>
</dbReference>
<dbReference type="Pfam" id="PF00156">
    <property type="entry name" value="Pribosyltran"/>
    <property type="match status" value="1"/>
</dbReference>
<dbReference type="GO" id="GO:0004044">
    <property type="term" value="F:amidophosphoribosyltransferase activity"/>
    <property type="evidence" value="ECO:0007669"/>
    <property type="project" value="UniProtKB-UniRule"/>
</dbReference>
<feature type="active site" description="Nucleophile" evidence="7 9">
    <location>
        <position position="2"/>
    </location>
</feature>
<keyword evidence="5 7" id="KW-0658">Purine biosynthesis</keyword>
<comment type="caution">
    <text evidence="7">Lacks conserved residue(s) required for the propagation of feature annotation.</text>
</comment>
<keyword evidence="7 10" id="KW-0460">Magnesium</keyword>
<dbReference type="EC" id="2.4.2.14" evidence="7"/>
<dbReference type="UniPathway" id="UPA00074">
    <property type="reaction ID" value="UER00124"/>
</dbReference>
<dbReference type="GO" id="GO:0009113">
    <property type="term" value="P:purine nucleobase biosynthetic process"/>
    <property type="evidence" value="ECO:0007669"/>
    <property type="project" value="UniProtKB-UniRule"/>
</dbReference>
<dbReference type="CDD" id="cd06223">
    <property type="entry name" value="PRTases_typeI"/>
    <property type="match status" value="1"/>
</dbReference>
<comment type="function">
    <text evidence="7">Catalyzes the formation of phosphoribosylamine from phosphoribosylpyrophosphate (PRPP) and glutamine.</text>
</comment>
<evidence type="ECO:0000256" key="6">
    <source>
        <dbReference type="ARBA" id="ARBA00022962"/>
    </source>
</evidence>
<evidence type="ECO:0000259" key="11">
    <source>
        <dbReference type="PROSITE" id="PS51278"/>
    </source>
</evidence>
<dbReference type="PROSITE" id="PS51278">
    <property type="entry name" value="GATASE_TYPE_2"/>
    <property type="match status" value="1"/>
</dbReference>
<evidence type="ECO:0000256" key="3">
    <source>
        <dbReference type="ARBA" id="ARBA00022676"/>
    </source>
</evidence>
<dbReference type="SUPFAM" id="SSF53271">
    <property type="entry name" value="PRTase-like"/>
    <property type="match status" value="1"/>
</dbReference>
<dbReference type="GO" id="GO:0006189">
    <property type="term" value="P:'de novo' IMP biosynthetic process"/>
    <property type="evidence" value="ECO:0007669"/>
    <property type="project" value="UniProtKB-UniRule"/>
</dbReference>
<name>A0A095VNV3_9GAMM</name>
<comment type="caution">
    <text evidence="12">The sequence shown here is derived from an EMBL/GenBank/DDBJ whole genome shotgun (WGS) entry which is preliminary data.</text>
</comment>
<organism evidence="12 13">
    <name type="scientific">Pseudohaliea rubra DSM 19751</name>
    <dbReference type="NCBI Taxonomy" id="1265313"/>
    <lineage>
        <taxon>Bacteria</taxon>
        <taxon>Pseudomonadati</taxon>
        <taxon>Pseudomonadota</taxon>
        <taxon>Gammaproteobacteria</taxon>
        <taxon>Cellvibrionales</taxon>
        <taxon>Halieaceae</taxon>
        <taxon>Pseudohaliea</taxon>
    </lineage>
</organism>
<keyword evidence="7 10" id="KW-0479">Metal-binding</keyword>
<dbReference type="InterPro" id="IPR029057">
    <property type="entry name" value="PRTase-like"/>
</dbReference>
<dbReference type="RefSeq" id="WP_035517491.1">
    <property type="nucleotide sequence ID" value="NZ_KN234780.1"/>
</dbReference>
<feature type="binding site" evidence="7 10">
    <location>
        <position position="368"/>
    </location>
    <ligand>
        <name>Mg(2+)</name>
        <dbReference type="ChEBI" id="CHEBI:18420"/>
    </ligand>
</feature>
<feature type="binding site" evidence="7 10">
    <location>
        <position position="305"/>
    </location>
    <ligand>
        <name>Mg(2+)</name>
        <dbReference type="ChEBI" id="CHEBI:18420"/>
    </ligand>
</feature>
<reference evidence="12 13" key="1">
    <citation type="journal article" date="2014" name="Genome Announc.">
        <title>Genome Sequence of Gammaproteobacterial Pseudohaliea rubra Type Strain DSM 19751, Isolated from Coastal Seawater of the Mediterranean Sea.</title>
        <authorList>
            <person name="Spring S."/>
            <person name="Fiebig A."/>
            <person name="Riedel T."/>
            <person name="Goker M."/>
            <person name="Klenk H.P."/>
        </authorList>
    </citation>
    <scope>NUCLEOTIDE SEQUENCE [LARGE SCALE GENOMIC DNA]</scope>
    <source>
        <strain evidence="12 13">DSM 19751</strain>
    </source>
</reference>
<dbReference type="InterPro" id="IPR035584">
    <property type="entry name" value="PurF_N"/>
</dbReference>
<dbReference type="EMBL" id="AUVB01000084">
    <property type="protein sequence ID" value="KGE02798.1"/>
    <property type="molecule type" value="Genomic_DNA"/>
</dbReference>
<feature type="domain" description="Glutamine amidotransferase type-2" evidence="11">
    <location>
        <begin position="2"/>
        <end position="236"/>
    </location>
</feature>
<dbReference type="Gene3D" id="3.40.50.2020">
    <property type="match status" value="1"/>
</dbReference>
<comment type="cofactor">
    <cofactor evidence="7 10">
        <name>Mg(2+)</name>
        <dbReference type="ChEBI" id="CHEBI:18420"/>
    </cofactor>
    <text evidence="7 10">Binds 1 Mg(2+) ion per subunit.</text>
</comment>
<dbReference type="Gene3D" id="3.60.20.10">
    <property type="entry name" value="Glutamine Phosphoribosylpyrophosphate, subunit 1, domain 1"/>
    <property type="match status" value="1"/>
</dbReference>
<proteinExistence type="inferred from homology"/>
<feature type="binding site" evidence="7 10">
    <location>
        <position position="367"/>
    </location>
    <ligand>
        <name>Mg(2+)</name>
        <dbReference type="ChEBI" id="CHEBI:18420"/>
    </ligand>
</feature>
<dbReference type="InterPro" id="IPR029055">
    <property type="entry name" value="Ntn_hydrolases_N"/>
</dbReference>
<dbReference type="InterPro" id="IPR000836">
    <property type="entry name" value="PRTase_dom"/>
</dbReference>
<dbReference type="STRING" id="1265313.HRUBRA_02639"/>
<evidence type="ECO:0000256" key="8">
    <source>
        <dbReference type="PIRNR" id="PIRNR000485"/>
    </source>
</evidence>
<dbReference type="eggNOG" id="COG0034">
    <property type="taxonomic scope" value="Bacteria"/>
</dbReference>
<dbReference type="PANTHER" id="PTHR11907">
    <property type="entry name" value="AMIDOPHOSPHORIBOSYLTRANSFERASE"/>
    <property type="match status" value="1"/>
</dbReference>
<evidence type="ECO:0000256" key="5">
    <source>
        <dbReference type="ARBA" id="ARBA00022755"/>
    </source>
</evidence>
<evidence type="ECO:0000256" key="7">
    <source>
        <dbReference type="HAMAP-Rule" id="MF_01931"/>
    </source>
</evidence>
<evidence type="ECO:0000256" key="4">
    <source>
        <dbReference type="ARBA" id="ARBA00022679"/>
    </source>
</evidence>
<dbReference type="HOGENOM" id="CLU_022389_2_1_6"/>
<dbReference type="Proteomes" id="UP000029640">
    <property type="component" value="Unassembled WGS sequence"/>
</dbReference>
<evidence type="ECO:0000256" key="10">
    <source>
        <dbReference type="PIRSR" id="PIRSR000485-2"/>
    </source>
</evidence>
<protein>
    <recommendedName>
        <fullName evidence="7">Amidophosphoribosyltransferase</fullName>
        <shortName evidence="7">ATase</shortName>
        <ecNumber evidence="7">2.4.2.14</ecNumber>
    </recommendedName>
    <alternativeName>
        <fullName evidence="7">Glutamine phosphoribosylpyrophosphate amidotransferase</fullName>
        <shortName evidence="7">GPATase</shortName>
    </alternativeName>
</protein>
<sequence length="506" mass="55469">MCGLVGIVGSGAVDVAPDIYDALTVLQHRGQDAAGIMTCSDGRFHQRKSEGLVRDVFRQEHMARLEGSIGLGHTRYPTAGSSGPALAQPFYVNSPYGIALAHNGNLTNARELGQALFDSELRHLNTDSDSEVLLNVLAYELQHRGKLQPQPEDIFAAVAAVHRRCRGGYAAVAVIVNHGLLAFRDPNGIRPLVFGYRDGPRGRDYMVASESVALDVLGYTLAGDIAPGEALFIDAAGQLHRQQCAENPRLRPCIFEHVYFARPDSMMDQISVYKTRMRAGSALARKILRDWPEHDIDVVIPIPDTSRTAGQSLAHDLGLKFREGFMKNRYIGRTFIMPGQSQRKKSVRQKLNPIRLEFEGKNVLLVDDSIVRGTTSREIIQMARDAGAAKVYLASAAPPVRYPNVYGIDMPAAEELIAHERSVDEICAAIGADRLVYQDLDDLIRCSAEGNPEVDGFDCSVFDGAYLTGDVDAHYLQKLSDARNDAAKEQSDVRAHGAVVGIYNDR</sequence>
<comment type="similarity">
    <text evidence="2 7 8">In the C-terminal section; belongs to the purine/pyrimidine phosphoribosyltransferase family.</text>
</comment>
<dbReference type="OrthoDB" id="9801213at2"/>
<dbReference type="InterPro" id="IPR005854">
    <property type="entry name" value="PurF"/>
</dbReference>
<dbReference type="CDD" id="cd00715">
    <property type="entry name" value="GPATase_N"/>
    <property type="match status" value="1"/>
</dbReference>
<evidence type="ECO:0000313" key="13">
    <source>
        <dbReference type="Proteomes" id="UP000029640"/>
    </source>
</evidence>
<dbReference type="NCBIfam" id="TIGR01134">
    <property type="entry name" value="purF"/>
    <property type="match status" value="1"/>
</dbReference>
<evidence type="ECO:0000313" key="12">
    <source>
        <dbReference type="EMBL" id="KGE02798.1"/>
    </source>
</evidence>
<dbReference type="GO" id="GO:0000287">
    <property type="term" value="F:magnesium ion binding"/>
    <property type="evidence" value="ECO:0007669"/>
    <property type="project" value="UniProtKB-UniRule"/>
</dbReference>
<dbReference type="AlphaFoldDB" id="A0A095VNV3"/>
<comment type="pathway">
    <text evidence="1 7 8">Purine metabolism; IMP biosynthesis via de novo pathway; N(1)-(5-phospho-D-ribosyl)glycinamide from 5-phospho-alpha-D-ribose 1-diphosphate: step 1/2.</text>
</comment>
<keyword evidence="6 7" id="KW-0315">Glutamine amidotransferase</keyword>
<dbReference type="HAMAP" id="MF_01931">
    <property type="entry name" value="PurF"/>
    <property type="match status" value="1"/>
</dbReference>
<evidence type="ECO:0000256" key="2">
    <source>
        <dbReference type="ARBA" id="ARBA00010138"/>
    </source>
</evidence>
<keyword evidence="3 7" id="KW-0328">Glycosyltransferase</keyword>
<keyword evidence="13" id="KW-1185">Reference proteome</keyword>